<evidence type="ECO:0000313" key="3">
    <source>
        <dbReference type="EMBL" id="GAX79088.1"/>
    </source>
</evidence>
<sequence length="704" mass="78734">MALVAGLGIASALGAATAGVITALRRTELKTRAQHESLQLENFRKIPSANLLRDGQLICLRYDERLVHAVNAPRGPVASLSDYQCAEHEYPSSALFIIKRGRLSSLKLIPVNVLHKVLEITKDFHCPLKMANPSSSKTQMWIQTDYACLCCSHCPDKVLKVAVMRSVPVTKIESWLNAASMLETVHKQREHIVGKLRGTKQCLEEERIMHQQQLDEQHQSLMTQNRVLGTQLAETRQERSDLSMIVQQLQLQSQQTPPHVQKEIDELRSLLTKGEADARESSLQLQQAVYAREEIFEISNKERQKLEAVVHQNKMEVERYRLHVNLLTEQLNDLLATLREQQEEVVGLRQELSTELRARRESQASMQCLGDELSQWKKKYERLNLVIQVIQRRTQMAEDPEPDIALRASLKKADLQQLKQRLQHLNDNRQSFCSKLVNQCTNPDRSMELEELAKSPTAAAMKSCVNENLVCGALAVEAVVTQLQQESLRGSAEFLLGRFRLGGEQAGSASSLAAWFKDLESDRLSSMQPWKDNQQDATTASVHPLDKSRLNECEMENADNDTASDQADAFISAPSNAIDSSREKDIIQDSEGPAVLDIPPNVGRYSKMKSLRIKMPGGQRLSLLKDLGITHSASNTPRSACTPSPVDSRRDSEYDILAEDDDCYDEGLSPSHVVPPNMLIAGLEVHMQSAGKFKCSQQGSGAPC</sequence>
<dbReference type="Proteomes" id="UP000232323">
    <property type="component" value="Unassembled WGS sequence"/>
</dbReference>
<keyword evidence="1" id="KW-0175">Coiled coil</keyword>
<evidence type="ECO:0000256" key="2">
    <source>
        <dbReference type="SAM" id="MobiDB-lite"/>
    </source>
</evidence>
<accession>A0A250X7N0</accession>
<proteinExistence type="predicted"/>
<dbReference type="EMBL" id="BEGY01000039">
    <property type="protein sequence ID" value="GAX79088.1"/>
    <property type="molecule type" value="Genomic_DNA"/>
</dbReference>
<keyword evidence="4" id="KW-1185">Reference proteome</keyword>
<feature type="compositionally biased region" description="Polar residues" evidence="2">
    <location>
        <begin position="528"/>
        <end position="541"/>
    </location>
</feature>
<organism evidence="3 4">
    <name type="scientific">Chlamydomonas eustigma</name>
    <dbReference type="NCBI Taxonomy" id="1157962"/>
    <lineage>
        <taxon>Eukaryota</taxon>
        <taxon>Viridiplantae</taxon>
        <taxon>Chlorophyta</taxon>
        <taxon>core chlorophytes</taxon>
        <taxon>Chlorophyceae</taxon>
        <taxon>CS clade</taxon>
        <taxon>Chlamydomonadales</taxon>
        <taxon>Chlamydomonadaceae</taxon>
        <taxon>Chlamydomonas</taxon>
    </lineage>
</organism>
<feature type="coiled-coil region" evidence="1">
    <location>
        <begin position="324"/>
        <end position="435"/>
    </location>
</feature>
<evidence type="ECO:0000256" key="1">
    <source>
        <dbReference type="SAM" id="Coils"/>
    </source>
</evidence>
<reference evidence="3 4" key="1">
    <citation type="submission" date="2017-08" db="EMBL/GenBank/DDBJ databases">
        <title>Acidophilic green algal genome provides insights into adaptation to an acidic environment.</title>
        <authorList>
            <person name="Hirooka S."/>
            <person name="Hirose Y."/>
            <person name="Kanesaki Y."/>
            <person name="Higuchi S."/>
            <person name="Fujiwara T."/>
            <person name="Onuma R."/>
            <person name="Era A."/>
            <person name="Ohbayashi R."/>
            <person name="Uzuka A."/>
            <person name="Nozaki H."/>
            <person name="Yoshikawa H."/>
            <person name="Miyagishima S.Y."/>
        </authorList>
    </citation>
    <scope>NUCLEOTIDE SEQUENCE [LARGE SCALE GENOMIC DNA]</scope>
    <source>
        <strain evidence="3 4">NIES-2499</strain>
    </source>
</reference>
<protein>
    <submittedName>
        <fullName evidence="3">Uncharacterized protein</fullName>
    </submittedName>
</protein>
<comment type="caution">
    <text evidence="3">The sequence shown here is derived from an EMBL/GenBank/DDBJ whole genome shotgun (WGS) entry which is preliminary data.</text>
</comment>
<evidence type="ECO:0000313" key="4">
    <source>
        <dbReference type="Proteomes" id="UP000232323"/>
    </source>
</evidence>
<dbReference type="AlphaFoldDB" id="A0A250X7N0"/>
<feature type="region of interest" description="Disordered" evidence="2">
    <location>
        <begin position="528"/>
        <end position="548"/>
    </location>
</feature>
<gene>
    <name evidence="3" type="ORF">CEUSTIGMA_g6528.t1</name>
</gene>
<name>A0A250X7N0_9CHLO</name>